<keyword evidence="4 8" id="KW-0297">G-protein coupled receptor</keyword>
<accession>A0A3M6T8C6</accession>
<keyword evidence="6 8" id="KW-0675">Receptor</keyword>
<keyword evidence="3 9" id="KW-1133">Transmembrane helix</keyword>
<name>A0A3M6T8C6_POCDA</name>
<evidence type="ECO:0000256" key="2">
    <source>
        <dbReference type="ARBA" id="ARBA00022692"/>
    </source>
</evidence>
<dbReference type="Gene3D" id="1.20.1070.10">
    <property type="entry name" value="Rhodopsin 7-helix transmembrane proteins"/>
    <property type="match status" value="1"/>
</dbReference>
<evidence type="ECO:0000313" key="11">
    <source>
        <dbReference type="EMBL" id="RMX37583.1"/>
    </source>
</evidence>
<dbReference type="GO" id="GO:0004930">
    <property type="term" value="F:G protein-coupled receptor activity"/>
    <property type="evidence" value="ECO:0007669"/>
    <property type="project" value="UniProtKB-KW"/>
</dbReference>
<dbReference type="InterPro" id="IPR017452">
    <property type="entry name" value="GPCR_Rhodpsn_7TM"/>
</dbReference>
<dbReference type="PROSITE" id="PS00237">
    <property type="entry name" value="G_PROTEIN_RECEP_F1_1"/>
    <property type="match status" value="1"/>
</dbReference>
<dbReference type="InterPro" id="IPR000276">
    <property type="entry name" value="GPCR_Rhodpsn"/>
</dbReference>
<dbReference type="OrthoDB" id="5981855at2759"/>
<sequence>MEFQSVLSAVYSIFILASLFGNSMIIHIIRTNNSMKTTTNYLILNQACGDLYRTLVELINIAFRSMGNKWFGGFLGLITCKLFLANLFLPTIFSVWILAVIAVDRFYAVTRTMRTSPLSQHLKKIVFTLWIWSLASSADVLIKGSMKRTGDHFVCHLEHIFEQWKLFYSITVTLNLFLPLVTTAFLYGIICSKLWSREVPGEGTNQNRRQAEAIKTARKVTLMMITLVALYLLCFFPFYIGITLKFFGYVHINPNKLASSLLLVAFAYSGINPFVYFIYGRNFRNGFKNHCRNFCKRSRVDVAVYHFRAKNIELQEIPSSLKTTTSHEWFYVISSTDEGYSLHFIQQVVVWRNAVADFTCKFFLTSLFVSGFLSSTKFIIEACVKKHNTSYYCDLETPLKRGGKLNAYRMVFKIFLPLFVIIIL</sequence>
<evidence type="ECO:0000256" key="8">
    <source>
        <dbReference type="RuleBase" id="RU000688"/>
    </source>
</evidence>
<evidence type="ECO:0000256" key="6">
    <source>
        <dbReference type="ARBA" id="ARBA00023170"/>
    </source>
</evidence>
<dbReference type="Proteomes" id="UP000275408">
    <property type="component" value="Unassembled WGS sequence"/>
</dbReference>
<dbReference type="EMBL" id="RCHS01004094">
    <property type="protein sequence ID" value="RMX37583.1"/>
    <property type="molecule type" value="Genomic_DNA"/>
</dbReference>
<evidence type="ECO:0000256" key="5">
    <source>
        <dbReference type="ARBA" id="ARBA00023136"/>
    </source>
</evidence>
<evidence type="ECO:0000256" key="7">
    <source>
        <dbReference type="ARBA" id="ARBA00023224"/>
    </source>
</evidence>
<feature type="transmembrane region" description="Helical" evidence="9">
    <location>
        <begin position="83"/>
        <end position="104"/>
    </location>
</feature>
<dbReference type="PANTHER" id="PTHR45695:SF9">
    <property type="entry name" value="LEUCOKININ RECEPTOR"/>
    <property type="match status" value="1"/>
</dbReference>
<protein>
    <recommendedName>
        <fullName evidence="10">G-protein coupled receptors family 1 profile domain-containing protein</fullName>
    </recommendedName>
</protein>
<evidence type="ECO:0000256" key="3">
    <source>
        <dbReference type="ARBA" id="ARBA00022989"/>
    </source>
</evidence>
<dbReference type="STRING" id="46731.A0A3M6T8C6"/>
<feature type="transmembrane region" description="Helical" evidence="9">
    <location>
        <begin position="125"/>
        <end position="146"/>
    </location>
</feature>
<keyword evidence="2 8" id="KW-0812">Transmembrane</keyword>
<dbReference type="PRINTS" id="PR00237">
    <property type="entry name" value="GPCRRHODOPSN"/>
</dbReference>
<comment type="similarity">
    <text evidence="8">Belongs to the G-protein coupled receptor 1 family.</text>
</comment>
<feature type="transmembrane region" description="Helical" evidence="9">
    <location>
        <begin position="260"/>
        <end position="279"/>
    </location>
</feature>
<feature type="non-terminal residue" evidence="11">
    <location>
        <position position="424"/>
    </location>
</feature>
<dbReference type="AlphaFoldDB" id="A0A3M6T8C6"/>
<evidence type="ECO:0000256" key="9">
    <source>
        <dbReference type="SAM" id="Phobius"/>
    </source>
</evidence>
<feature type="domain" description="G-protein coupled receptors family 1 profile" evidence="10">
    <location>
        <begin position="21"/>
        <end position="276"/>
    </location>
</feature>
<reference evidence="11 12" key="1">
    <citation type="journal article" date="2018" name="Sci. Rep.">
        <title>Comparative analysis of the Pocillopora damicornis genome highlights role of immune system in coral evolution.</title>
        <authorList>
            <person name="Cunning R."/>
            <person name="Bay R.A."/>
            <person name="Gillette P."/>
            <person name="Baker A.C."/>
            <person name="Traylor-Knowles N."/>
        </authorList>
    </citation>
    <scope>NUCLEOTIDE SEQUENCE [LARGE SCALE GENOMIC DNA]</scope>
    <source>
        <strain evidence="11">RSMAS</strain>
        <tissue evidence="11">Whole animal</tissue>
    </source>
</reference>
<feature type="transmembrane region" description="Helical" evidence="9">
    <location>
        <begin position="220"/>
        <end position="240"/>
    </location>
</feature>
<dbReference type="PANTHER" id="PTHR45695">
    <property type="entry name" value="LEUCOKININ RECEPTOR-RELATED"/>
    <property type="match status" value="1"/>
</dbReference>
<feature type="transmembrane region" description="Helical" evidence="9">
    <location>
        <begin position="407"/>
        <end position="423"/>
    </location>
</feature>
<keyword evidence="5 9" id="KW-0472">Membrane</keyword>
<keyword evidence="12" id="KW-1185">Reference proteome</keyword>
<evidence type="ECO:0000256" key="4">
    <source>
        <dbReference type="ARBA" id="ARBA00023040"/>
    </source>
</evidence>
<dbReference type="Pfam" id="PF00001">
    <property type="entry name" value="7tm_1"/>
    <property type="match status" value="1"/>
</dbReference>
<dbReference type="PROSITE" id="PS50262">
    <property type="entry name" value="G_PROTEIN_RECEP_F1_2"/>
    <property type="match status" value="1"/>
</dbReference>
<proteinExistence type="inferred from homology"/>
<evidence type="ECO:0000313" key="12">
    <source>
        <dbReference type="Proteomes" id="UP000275408"/>
    </source>
</evidence>
<comment type="subcellular location">
    <subcellularLocation>
        <location evidence="1">Membrane</location>
        <topology evidence="1">Multi-pass membrane protein</topology>
    </subcellularLocation>
</comment>
<dbReference type="SUPFAM" id="SSF81321">
    <property type="entry name" value="Family A G protein-coupled receptor-like"/>
    <property type="match status" value="1"/>
</dbReference>
<feature type="transmembrane region" description="Helical" evidence="9">
    <location>
        <begin position="6"/>
        <end position="29"/>
    </location>
</feature>
<dbReference type="CDD" id="cd00637">
    <property type="entry name" value="7tm_classA_rhodopsin-like"/>
    <property type="match status" value="1"/>
</dbReference>
<feature type="transmembrane region" description="Helical" evidence="9">
    <location>
        <begin position="166"/>
        <end position="190"/>
    </location>
</feature>
<dbReference type="GO" id="GO:0005886">
    <property type="term" value="C:plasma membrane"/>
    <property type="evidence" value="ECO:0007669"/>
    <property type="project" value="TreeGrafter"/>
</dbReference>
<keyword evidence="7 8" id="KW-0807">Transducer</keyword>
<evidence type="ECO:0000259" key="10">
    <source>
        <dbReference type="PROSITE" id="PS50262"/>
    </source>
</evidence>
<evidence type="ECO:0000256" key="1">
    <source>
        <dbReference type="ARBA" id="ARBA00004141"/>
    </source>
</evidence>
<organism evidence="11 12">
    <name type="scientific">Pocillopora damicornis</name>
    <name type="common">Cauliflower coral</name>
    <name type="synonym">Millepora damicornis</name>
    <dbReference type="NCBI Taxonomy" id="46731"/>
    <lineage>
        <taxon>Eukaryota</taxon>
        <taxon>Metazoa</taxon>
        <taxon>Cnidaria</taxon>
        <taxon>Anthozoa</taxon>
        <taxon>Hexacorallia</taxon>
        <taxon>Scleractinia</taxon>
        <taxon>Astrocoeniina</taxon>
        <taxon>Pocilloporidae</taxon>
        <taxon>Pocillopora</taxon>
    </lineage>
</organism>
<gene>
    <name evidence="11" type="ORF">pdam_00007885</name>
</gene>
<comment type="caution">
    <text evidence="11">The sequence shown here is derived from an EMBL/GenBank/DDBJ whole genome shotgun (WGS) entry which is preliminary data.</text>
</comment>